<dbReference type="AlphaFoldDB" id="A0A382GH70"/>
<keyword evidence="3" id="KW-0677">Repeat</keyword>
<dbReference type="Pfam" id="PF13860">
    <property type="entry name" value="FlgD_ig"/>
    <property type="match status" value="1"/>
</dbReference>
<dbReference type="Gene3D" id="3.80.10.10">
    <property type="entry name" value="Ribonuclease Inhibitor"/>
    <property type="match status" value="2"/>
</dbReference>
<dbReference type="SUPFAM" id="SSF52058">
    <property type="entry name" value="L domain-like"/>
    <property type="match status" value="1"/>
</dbReference>
<dbReference type="EMBL" id="UINC01055073">
    <property type="protein sequence ID" value="SVB73541.1"/>
    <property type="molecule type" value="Genomic_DNA"/>
</dbReference>
<dbReference type="SMART" id="SM00369">
    <property type="entry name" value="LRR_TYP"/>
    <property type="match status" value="4"/>
</dbReference>
<feature type="domain" description="FlgD/Vpr Ig-like" evidence="4">
    <location>
        <begin position="260"/>
        <end position="321"/>
    </location>
</feature>
<dbReference type="FunFam" id="3.80.10.10:FF:000383">
    <property type="entry name" value="Leucine-rich repeat receptor protein kinase EMS1"/>
    <property type="match status" value="2"/>
</dbReference>
<dbReference type="InterPro" id="IPR025965">
    <property type="entry name" value="FlgD/Vpr_Ig-like"/>
</dbReference>
<dbReference type="PANTHER" id="PTHR47988">
    <property type="entry name" value="SOMATIC EMBRYOGENESIS RECEPTOR KINASE 1"/>
    <property type="match status" value="1"/>
</dbReference>
<dbReference type="InterPro" id="IPR032675">
    <property type="entry name" value="LRR_dom_sf"/>
</dbReference>
<gene>
    <name evidence="5" type="ORF">METZ01_LOCUS226395</name>
</gene>
<evidence type="ECO:0000259" key="4">
    <source>
        <dbReference type="Pfam" id="PF13860"/>
    </source>
</evidence>
<name>A0A382GH70_9ZZZZ</name>
<dbReference type="Pfam" id="PF00560">
    <property type="entry name" value="LRR_1"/>
    <property type="match status" value="1"/>
</dbReference>
<feature type="non-terminal residue" evidence="5">
    <location>
        <position position="1"/>
    </location>
</feature>
<accession>A0A382GH70</accession>
<dbReference type="Pfam" id="PF13855">
    <property type="entry name" value="LRR_8"/>
    <property type="match status" value="2"/>
</dbReference>
<keyword evidence="1" id="KW-0433">Leucine-rich repeat</keyword>
<dbReference type="NCBIfam" id="TIGR04183">
    <property type="entry name" value="Por_Secre_tail"/>
    <property type="match status" value="1"/>
</dbReference>
<evidence type="ECO:0000256" key="2">
    <source>
        <dbReference type="ARBA" id="ARBA00022729"/>
    </source>
</evidence>
<evidence type="ECO:0000313" key="5">
    <source>
        <dbReference type="EMBL" id="SVB73541.1"/>
    </source>
</evidence>
<dbReference type="InterPro" id="IPR001611">
    <property type="entry name" value="Leu-rich_rpt"/>
</dbReference>
<organism evidence="5">
    <name type="scientific">marine metagenome</name>
    <dbReference type="NCBI Taxonomy" id="408172"/>
    <lineage>
        <taxon>unclassified sequences</taxon>
        <taxon>metagenomes</taxon>
        <taxon>ecological metagenomes</taxon>
    </lineage>
</organism>
<protein>
    <recommendedName>
        <fullName evidence="4">FlgD/Vpr Ig-like domain-containing protein</fullName>
    </recommendedName>
</protein>
<evidence type="ECO:0000256" key="1">
    <source>
        <dbReference type="ARBA" id="ARBA00022614"/>
    </source>
</evidence>
<reference evidence="5" key="1">
    <citation type="submission" date="2018-05" db="EMBL/GenBank/DDBJ databases">
        <authorList>
            <person name="Lanie J.A."/>
            <person name="Ng W.-L."/>
            <person name="Kazmierczak K.M."/>
            <person name="Andrzejewski T.M."/>
            <person name="Davidsen T.M."/>
            <person name="Wayne K.J."/>
            <person name="Tettelin H."/>
            <person name="Glass J.I."/>
            <person name="Rusch D."/>
            <person name="Podicherti R."/>
            <person name="Tsui H.-C.T."/>
            <person name="Winkler M.E."/>
        </authorList>
    </citation>
    <scope>NUCLEOTIDE SEQUENCE</scope>
</reference>
<dbReference type="InterPro" id="IPR003591">
    <property type="entry name" value="Leu-rich_rpt_typical-subtyp"/>
</dbReference>
<dbReference type="InterPro" id="IPR026444">
    <property type="entry name" value="Secre_tail"/>
</dbReference>
<keyword evidence="2" id="KW-0732">Signal</keyword>
<proteinExistence type="predicted"/>
<evidence type="ECO:0000256" key="3">
    <source>
        <dbReference type="ARBA" id="ARBA00022737"/>
    </source>
</evidence>
<sequence length="334" mass="36342">LGENQLTGSIPPEIGGLTNLTYLNLGEDLYPLNIERNQLTGSIPPEIGDLTNLTYLTLHRNELTGSIPSEIGNLTHLTRLGLGWNQLTGSVPPEIGDLINPERLHLGDNQLTGSIPPEIGGLTSLNLLHMGNNQLTGSIPIEIGGLTNLTFLHLGNNQLTGSIPPEIGNMTSLIGMNLGNNQLTGEIPESICDLNIGFSNSLYFNISNNQLCPPYPSCVEDHVGEQDTTNCEQVSIIDETLPITYNLHNAYPNPFNPVTTLRYDLPEDALVNITIYDMVGRHVNTIVSSQQSAGYRSIQWDAINSSGQPVSAGVYLYMIQAGEFRQTKKMVLLK</sequence>
<dbReference type="Gene3D" id="2.60.40.4070">
    <property type="match status" value="1"/>
</dbReference>